<keyword evidence="2" id="KW-1185">Reference proteome</keyword>
<accession>A0AAP0LBN7</accession>
<protein>
    <submittedName>
        <fullName evidence="1">Uncharacterized protein</fullName>
    </submittedName>
</protein>
<name>A0AAP0LBN7_9MAGN</name>
<comment type="caution">
    <text evidence="1">The sequence shown here is derived from an EMBL/GenBank/DDBJ whole genome shotgun (WGS) entry which is preliminary data.</text>
</comment>
<proteinExistence type="predicted"/>
<evidence type="ECO:0000313" key="1">
    <source>
        <dbReference type="EMBL" id="KAK9168118.1"/>
    </source>
</evidence>
<dbReference type="AlphaFoldDB" id="A0AAP0LBN7"/>
<dbReference type="EMBL" id="JBBNAF010000001">
    <property type="protein sequence ID" value="KAK9168118.1"/>
    <property type="molecule type" value="Genomic_DNA"/>
</dbReference>
<reference evidence="1 2" key="1">
    <citation type="submission" date="2024-01" db="EMBL/GenBank/DDBJ databases">
        <title>Genome assemblies of Stephania.</title>
        <authorList>
            <person name="Yang L."/>
        </authorList>
    </citation>
    <scope>NUCLEOTIDE SEQUENCE [LARGE SCALE GENOMIC DNA]</scope>
    <source>
        <strain evidence="1">YNDBR</strain>
        <tissue evidence="1">Leaf</tissue>
    </source>
</reference>
<evidence type="ECO:0000313" key="2">
    <source>
        <dbReference type="Proteomes" id="UP001420932"/>
    </source>
</evidence>
<dbReference type="Proteomes" id="UP001420932">
    <property type="component" value="Unassembled WGS sequence"/>
</dbReference>
<gene>
    <name evidence="1" type="ORF">Syun_000258</name>
</gene>
<sequence>MSPQGESTPLPVVDGCRCYGEFSLSTEIRPGEAKGWKCEGRMDDDMSGDRWTIKA</sequence>
<organism evidence="1 2">
    <name type="scientific">Stephania yunnanensis</name>
    <dbReference type="NCBI Taxonomy" id="152371"/>
    <lineage>
        <taxon>Eukaryota</taxon>
        <taxon>Viridiplantae</taxon>
        <taxon>Streptophyta</taxon>
        <taxon>Embryophyta</taxon>
        <taxon>Tracheophyta</taxon>
        <taxon>Spermatophyta</taxon>
        <taxon>Magnoliopsida</taxon>
        <taxon>Ranunculales</taxon>
        <taxon>Menispermaceae</taxon>
        <taxon>Menispermoideae</taxon>
        <taxon>Cissampelideae</taxon>
        <taxon>Stephania</taxon>
    </lineage>
</organism>